<dbReference type="AlphaFoldDB" id="B4D9B2"/>
<evidence type="ECO:0000313" key="2">
    <source>
        <dbReference type="Proteomes" id="UP000005824"/>
    </source>
</evidence>
<name>B4D9B2_9BACT</name>
<reference evidence="1 2" key="1">
    <citation type="journal article" date="2011" name="J. Bacteriol.">
        <title>Genome sequence of Chthoniobacter flavus Ellin428, an aerobic heterotrophic soil bacterium.</title>
        <authorList>
            <person name="Kant R."/>
            <person name="van Passel M.W."/>
            <person name="Palva A."/>
            <person name="Lucas S."/>
            <person name="Lapidus A."/>
            <person name="Glavina Del Rio T."/>
            <person name="Dalin E."/>
            <person name="Tice H."/>
            <person name="Bruce D."/>
            <person name="Goodwin L."/>
            <person name="Pitluck S."/>
            <person name="Larimer F.W."/>
            <person name="Land M.L."/>
            <person name="Hauser L."/>
            <person name="Sangwan P."/>
            <person name="de Vos W.M."/>
            <person name="Janssen P.H."/>
            <person name="Smidt H."/>
        </authorList>
    </citation>
    <scope>NUCLEOTIDE SEQUENCE [LARGE SCALE GENOMIC DNA]</scope>
    <source>
        <strain evidence="1 2">Ellin428</strain>
    </source>
</reference>
<comment type="caution">
    <text evidence="1">The sequence shown here is derived from an EMBL/GenBank/DDBJ whole genome shotgun (WGS) entry which is preliminary data.</text>
</comment>
<evidence type="ECO:0000313" key="1">
    <source>
        <dbReference type="EMBL" id="EDY17015.1"/>
    </source>
</evidence>
<gene>
    <name evidence="1" type="ORF">CfE428DRAFT_5502</name>
</gene>
<dbReference type="RefSeq" id="WP_006982823.1">
    <property type="nucleotide sequence ID" value="NZ_ABVL01000025.1"/>
</dbReference>
<organism evidence="1 2">
    <name type="scientific">Chthoniobacter flavus Ellin428</name>
    <dbReference type="NCBI Taxonomy" id="497964"/>
    <lineage>
        <taxon>Bacteria</taxon>
        <taxon>Pseudomonadati</taxon>
        <taxon>Verrucomicrobiota</taxon>
        <taxon>Spartobacteria</taxon>
        <taxon>Chthoniobacterales</taxon>
        <taxon>Chthoniobacteraceae</taxon>
        <taxon>Chthoniobacter</taxon>
    </lineage>
</organism>
<keyword evidence="2" id="KW-1185">Reference proteome</keyword>
<sequence>MLFFTAFVLRLPAEEVTDIPEIGAHEPILVVKKNVHPENLMVVYTKVDADGHFAPDPHDPKRPILDFYWLMDGKAYKPVNPLIKIEIRKHLELQTSGADANHFVINLNDLKEVSSDIGQPKVEVSVDGPHDVEAQMNLGPSDGNVRIRLTSIHTDGRAFPPAVYSVTLEGEKVANGRLTGKQITRRYDAKK</sequence>
<dbReference type="Proteomes" id="UP000005824">
    <property type="component" value="Unassembled WGS sequence"/>
</dbReference>
<accession>B4D9B2</accession>
<protein>
    <submittedName>
        <fullName evidence="1">Uncharacterized protein</fullName>
    </submittedName>
</protein>
<dbReference type="EMBL" id="ABVL01000025">
    <property type="protein sequence ID" value="EDY17015.1"/>
    <property type="molecule type" value="Genomic_DNA"/>
</dbReference>
<dbReference type="InParanoid" id="B4D9B2"/>
<proteinExistence type="predicted"/>